<evidence type="ECO:0000313" key="4">
    <source>
        <dbReference type="Proteomes" id="UP000659654"/>
    </source>
</evidence>
<evidence type="ECO:0000313" key="3">
    <source>
        <dbReference type="Proteomes" id="UP000095284"/>
    </source>
</evidence>
<dbReference type="Proteomes" id="UP000582659">
    <property type="component" value="Unassembled WGS sequence"/>
</dbReference>
<keyword evidence="1" id="KW-0472">Membrane</keyword>
<feature type="transmembrane region" description="Helical" evidence="1">
    <location>
        <begin position="21"/>
        <end position="43"/>
    </location>
</feature>
<dbReference type="AlphaFoldDB" id="A0A1I7RIZ6"/>
<dbReference type="EMBL" id="CAJFDI010000004">
    <property type="protein sequence ID" value="CAD5228587.1"/>
    <property type="molecule type" value="Genomic_DNA"/>
</dbReference>
<protein>
    <submittedName>
        <fullName evidence="2">(pine wood nematode) hypothetical protein</fullName>
    </submittedName>
</protein>
<organism evidence="3 5">
    <name type="scientific">Bursaphelenchus xylophilus</name>
    <name type="common">Pinewood nematode worm</name>
    <name type="synonym">Aphelenchoides xylophilus</name>
    <dbReference type="NCBI Taxonomy" id="6326"/>
    <lineage>
        <taxon>Eukaryota</taxon>
        <taxon>Metazoa</taxon>
        <taxon>Ecdysozoa</taxon>
        <taxon>Nematoda</taxon>
        <taxon>Chromadorea</taxon>
        <taxon>Rhabditida</taxon>
        <taxon>Tylenchina</taxon>
        <taxon>Tylenchomorpha</taxon>
        <taxon>Aphelenchoidea</taxon>
        <taxon>Aphelenchoididae</taxon>
        <taxon>Bursaphelenchus</taxon>
    </lineage>
</organism>
<keyword evidence="1" id="KW-1133">Transmembrane helix</keyword>
<sequence length="169" mass="19645">MEEKKAYDPLTDMIDLQCDYEYVESNVPVATISLLGIIVSLIYSGICSQFYSDDLLYIFFMMTLSYMALFLGYKCQSYRLYYPIIVASIIAVLVTGYFIFLFLADPEMLYFAFTHRRYGYLTSQSDSMFKVAGYLLVAYDCAVALALYHIMFDFMLLKMKSEEMRPAYL</sequence>
<feature type="transmembrane region" description="Helical" evidence="1">
    <location>
        <begin position="55"/>
        <end position="73"/>
    </location>
</feature>
<dbReference type="Proteomes" id="UP000659654">
    <property type="component" value="Unassembled WGS sequence"/>
</dbReference>
<proteinExistence type="predicted"/>
<dbReference type="WBParaSite" id="BXY_0067800.1">
    <property type="protein sequence ID" value="BXY_0067800.1"/>
    <property type="gene ID" value="BXY_0067800"/>
</dbReference>
<dbReference type="EMBL" id="CAJFCV020000004">
    <property type="protein sequence ID" value="CAG9119194.1"/>
    <property type="molecule type" value="Genomic_DNA"/>
</dbReference>
<reference evidence="2" key="2">
    <citation type="submission" date="2020-09" db="EMBL/GenBank/DDBJ databases">
        <authorList>
            <person name="Kikuchi T."/>
        </authorList>
    </citation>
    <scope>NUCLEOTIDE SEQUENCE</scope>
    <source>
        <strain evidence="2">Ka4C1</strain>
    </source>
</reference>
<gene>
    <name evidence="2" type="ORF">BXYJ_LOCUS10519</name>
</gene>
<evidence type="ECO:0000313" key="2">
    <source>
        <dbReference type="EMBL" id="CAD5228587.1"/>
    </source>
</evidence>
<reference evidence="5" key="1">
    <citation type="submission" date="2016-11" db="UniProtKB">
        <authorList>
            <consortium name="WormBaseParasite"/>
        </authorList>
    </citation>
    <scope>IDENTIFICATION</scope>
</reference>
<accession>A0A1I7RIZ6</accession>
<name>A0A1I7RIZ6_BURXY</name>
<dbReference type="Proteomes" id="UP000095284">
    <property type="component" value="Unplaced"/>
</dbReference>
<feature type="transmembrane region" description="Helical" evidence="1">
    <location>
        <begin position="131"/>
        <end position="156"/>
    </location>
</feature>
<keyword evidence="4" id="KW-1185">Reference proteome</keyword>
<feature type="transmembrane region" description="Helical" evidence="1">
    <location>
        <begin position="80"/>
        <end position="104"/>
    </location>
</feature>
<keyword evidence="1" id="KW-0812">Transmembrane</keyword>
<evidence type="ECO:0000313" key="5">
    <source>
        <dbReference type="WBParaSite" id="BXY_0067800.1"/>
    </source>
</evidence>
<evidence type="ECO:0000256" key="1">
    <source>
        <dbReference type="SAM" id="Phobius"/>
    </source>
</evidence>